<dbReference type="AlphaFoldDB" id="A0A0B7N6X4"/>
<proteinExistence type="predicted"/>
<reference evidence="1 2" key="1">
    <citation type="submission" date="2014-09" db="EMBL/GenBank/DDBJ databases">
        <authorList>
            <person name="Ellenberger Sabrina"/>
        </authorList>
    </citation>
    <scope>NUCLEOTIDE SEQUENCE [LARGE SCALE GENOMIC DNA]</scope>
    <source>
        <strain evidence="1 2">CBS 412.66</strain>
    </source>
</reference>
<protein>
    <submittedName>
        <fullName evidence="1">Uncharacterized protein</fullName>
    </submittedName>
</protein>
<evidence type="ECO:0000313" key="1">
    <source>
        <dbReference type="EMBL" id="CEP11205.1"/>
    </source>
</evidence>
<dbReference type="Proteomes" id="UP000054107">
    <property type="component" value="Unassembled WGS sequence"/>
</dbReference>
<gene>
    <name evidence="1" type="primary">PARPA_05009.1 scaffold 15753</name>
</gene>
<keyword evidence="2" id="KW-1185">Reference proteome</keyword>
<accession>A0A0B7N6X4</accession>
<dbReference type="EMBL" id="LN725666">
    <property type="protein sequence ID" value="CEP11205.1"/>
    <property type="molecule type" value="Genomic_DNA"/>
</dbReference>
<organism evidence="1 2">
    <name type="scientific">Parasitella parasitica</name>
    <dbReference type="NCBI Taxonomy" id="35722"/>
    <lineage>
        <taxon>Eukaryota</taxon>
        <taxon>Fungi</taxon>
        <taxon>Fungi incertae sedis</taxon>
        <taxon>Mucoromycota</taxon>
        <taxon>Mucoromycotina</taxon>
        <taxon>Mucoromycetes</taxon>
        <taxon>Mucorales</taxon>
        <taxon>Mucorineae</taxon>
        <taxon>Mucoraceae</taxon>
        <taxon>Parasitella</taxon>
    </lineage>
</organism>
<name>A0A0B7N6X4_9FUNG</name>
<sequence>MTFIGRVRFAFAPFQVLSISNNSERFSKIISCISVWLSRLRALNIQRYPNNNKFEDIGLNLENFSVDTFGWPAAVSLLITTHNRRGCKSFMLGIQTTEL</sequence>
<evidence type="ECO:0000313" key="2">
    <source>
        <dbReference type="Proteomes" id="UP000054107"/>
    </source>
</evidence>